<accession>A0AAV2RJZ7</accession>
<evidence type="ECO:0000259" key="2">
    <source>
        <dbReference type="PROSITE" id="PS50994"/>
    </source>
</evidence>
<organism evidence="3 4">
    <name type="scientific">Meganyctiphanes norvegica</name>
    <name type="common">Northern krill</name>
    <name type="synonym">Thysanopoda norvegica</name>
    <dbReference type="NCBI Taxonomy" id="48144"/>
    <lineage>
        <taxon>Eukaryota</taxon>
        <taxon>Metazoa</taxon>
        <taxon>Ecdysozoa</taxon>
        <taxon>Arthropoda</taxon>
        <taxon>Crustacea</taxon>
        <taxon>Multicrustacea</taxon>
        <taxon>Malacostraca</taxon>
        <taxon>Eumalacostraca</taxon>
        <taxon>Eucarida</taxon>
        <taxon>Euphausiacea</taxon>
        <taxon>Euphausiidae</taxon>
        <taxon>Meganyctiphanes</taxon>
    </lineage>
</organism>
<dbReference type="GO" id="GO:0003964">
    <property type="term" value="F:RNA-directed DNA polymerase activity"/>
    <property type="evidence" value="ECO:0007669"/>
    <property type="project" value="UniProtKB-EC"/>
</dbReference>
<dbReference type="PANTHER" id="PTHR37984:SF10">
    <property type="entry name" value="RIBONUCLEASE H"/>
    <property type="match status" value="1"/>
</dbReference>
<dbReference type="PANTHER" id="PTHR37984">
    <property type="entry name" value="PROTEIN CBG26694"/>
    <property type="match status" value="1"/>
</dbReference>
<dbReference type="InterPro" id="IPR050951">
    <property type="entry name" value="Retrovirus_Pol_polyprotein"/>
</dbReference>
<dbReference type="InterPro" id="IPR001584">
    <property type="entry name" value="Integrase_cat-core"/>
</dbReference>
<evidence type="ECO:0000256" key="1">
    <source>
        <dbReference type="ARBA" id="ARBA00012493"/>
    </source>
</evidence>
<dbReference type="InterPro" id="IPR012337">
    <property type="entry name" value="RNaseH-like_sf"/>
</dbReference>
<gene>
    <name evidence="3" type="ORF">MNOR_LOCUS25291</name>
</gene>
<sequence>MGIVKMKSLAREYIWWPSINKDIELIASQCTGCAKYKKRPPLAPLTHWPWAASPMERVHIDFADYKGVQLLIVVDAYTKYLWTCVMGQDTTTPRLLRQLDSIFADRGLPTTIVSDNGPQFTSLLFAEHMKANGIKHVLTP</sequence>
<proteinExistence type="predicted"/>
<evidence type="ECO:0000313" key="3">
    <source>
        <dbReference type="EMBL" id="CAL4125712.1"/>
    </source>
</evidence>
<dbReference type="EC" id="2.7.7.49" evidence="1"/>
<dbReference type="EMBL" id="CAXKWB010023989">
    <property type="protein sequence ID" value="CAL4125712.1"/>
    <property type="molecule type" value="Genomic_DNA"/>
</dbReference>
<dbReference type="GO" id="GO:0015074">
    <property type="term" value="P:DNA integration"/>
    <property type="evidence" value="ECO:0007669"/>
    <property type="project" value="InterPro"/>
</dbReference>
<dbReference type="AlphaFoldDB" id="A0AAV2RJZ7"/>
<dbReference type="Gene3D" id="3.30.420.10">
    <property type="entry name" value="Ribonuclease H-like superfamily/Ribonuclease H"/>
    <property type="match status" value="1"/>
</dbReference>
<feature type="non-terminal residue" evidence="3">
    <location>
        <position position="140"/>
    </location>
</feature>
<dbReference type="Gene3D" id="1.10.340.70">
    <property type="match status" value="1"/>
</dbReference>
<reference evidence="3 4" key="1">
    <citation type="submission" date="2024-05" db="EMBL/GenBank/DDBJ databases">
        <authorList>
            <person name="Wallberg A."/>
        </authorList>
    </citation>
    <scope>NUCLEOTIDE SEQUENCE [LARGE SCALE GENOMIC DNA]</scope>
</reference>
<evidence type="ECO:0000313" key="4">
    <source>
        <dbReference type="Proteomes" id="UP001497623"/>
    </source>
</evidence>
<dbReference type="Proteomes" id="UP001497623">
    <property type="component" value="Unassembled WGS sequence"/>
</dbReference>
<keyword evidence="4" id="KW-1185">Reference proteome</keyword>
<comment type="caution">
    <text evidence="3">The sequence shown here is derived from an EMBL/GenBank/DDBJ whole genome shotgun (WGS) entry which is preliminary data.</text>
</comment>
<protein>
    <recommendedName>
        <fullName evidence="1">RNA-directed DNA polymerase</fullName>
        <ecNumber evidence="1">2.7.7.49</ecNumber>
    </recommendedName>
</protein>
<dbReference type="SUPFAM" id="SSF53098">
    <property type="entry name" value="Ribonuclease H-like"/>
    <property type="match status" value="1"/>
</dbReference>
<name>A0AAV2RJZ7_MEGNR</name>
<dbReference type="GO" id="GO:0003676">
    <property type="term" value="F:nucleic acid binding"/>
    <property type="evidence" value="ECO:0007669"/>
    <property type="project" value="InterPro"/>
</dbReference>
<feature type="domain" description="Integrase catalytic" evidence="2">
    <location>
        <begin position="50"/>
        <end position="140"/>
    </location>
</feature>
<dbReference type="Pfam" id="PF17921">
    <property type="entry name" value="Integrase_H2C2"/>
    <property type="match status" value="1"/>
</dbReference>
<dbReference type="InterPro" id="IPR041588">
    <property type="entry name" value="Integrase_H2C2"/>
</dbReference>
<dbReference type="InterPro" id="IPR036397">
    <property type="entry name" value="RNaseH_sf"/>
</dbReference>
<dbReference type="Pfam" id="PF00665">
    <property type="entry name" value="rve"/>
    <property type="match status" value="1"/>
</dbReference>
<dbReference type="PROSITE" id="PS50994">
    <property type="entry name" value="INTEGRASE"/>
    <property type="match status" value="1"/>
</dbReference>